<gene>
    <name evidence="1" type="ORF">GCM10022402_16980</name>
</gene>
<dbReference type="Proteomes" id="UP001500908">
    <property type="component" value="Unassembled WGS sequence"/>
</dbReference>
<organism evidence="1 2">
    <name type="scientific">Salinactinospora qingdaonensis</name>
    <dbReference type="NCBI Taxonomy" id="702744"/>
    <lineage>
        <taxon>Bacteria</taxon>
        <taxon>Bacillati</taxon>
        <taxon>Actinomycetota</taxon>
        <taxon>Actinomycetes</taxon>
        <taxon>Streptosporangiales</taxon>
        <taxon>Nocardiopsidaceae</taxon>
        <taxon>Salinactinospora</taxon>
    </lineage>
</organism>
<comment type="caution">
    <text evidence="1">The sequence shown here is derived from an EMBL/GenBank/DDBJ whole genome shotgun (WGS) entry which is preliminary data.</text>
</comment>
<accession>A0ABP7FHP8</accession>
<evidence type="ECO:0000313" key="1">
    <source>
        <dbReference type="EMBL" id="GAA3737606.1"/>
    </source>
</evidence>
<evidence type="ECO:0000313" key="2">
    <source>
        <dbReference type="Proteomes" id="UP001500908"/>
    </source>
</evidence>
<name>A0ABP7FHP8_9ACTN</name>
<sequence length="63" mass="6203">MGPALAPTASGSVTKAAPWRDAALAQVIRGSPAVPAASRRHRAGGKAAFGTLAGSALTRARPP</sequence>
<protein>
    <submittedName>
        <fullName evidence="1">Uncharacterized protein</fullName>
    </submittedName>
</protein>
<proteinExistence type="predicted"/>
<keyword evidence="2" id="KW-1185">Reference proteome</keyword>
<dbReference type="EMBL" id="BAABDD010000006">
    <property type="protein sequence ID" value="GAA3737606.1"/>
    <property type="molecule type" value="Genomic_DNA"/>
</dbReference>
<reference evidence="2" key="1">
    <citation type="journal article" date="2019" name="Int. J. Syst. Evol. Microbiol.">
        <title>The Global Catalogue of Microorganisms (GCM) 10K type strain sequencing project: providing services to taxonomists for standard genome sequencing and annotation.</title>
        <authorList>
            <consortium name="The Broad Institute Genomics Platform"/>
            <consortium name="The Broad Institute Genome Sequencing Center for Infectious Disease"/>
            <person name="Wu L."/>
            <person name="Ma J."/>
        </authorList>
    </citation>
    <scope>NUCLEOTIDE SEQUENCE [LARGE SCALE GENOMIC DNA]</scope>
    <source>
        <strain evidence="2">JCM 17137</strain>
    </source>
</reference>